<evidence type="ECO:0000313" key="3">
    <source>
        <dbReference type="Proteomes" id="UP000183567"/>
    </source>
</evidence>
<evidence type="ECO:0000313" key="2">
    <source>
        <dbReference type="EMBL" id="OJA09185.1"/>
    </source>
</evidence>
<dbReference type="Proteomes" id="UP000183567">
    <property type="component" value="Unassembled WGS sequence"/>
</dbReference>
<accession>A0A1J8Q690</accession>
<evidence type="ECO:0000256" key="1">
    <source>
        <dbReference type="SAM" id="MobiDB-lite"/>
    </source>
</evidence>
<dbReference type="EMBL" id="LVVM01006000">
    <property type="protein sequence ID" value="OJA09185.1"/>
    <property type="molecule type" value="Genomic_DNA"/>
</dbReference>
<sequence>MGFGAPASSPGLFAGAIPSAEAILEGLQQITPQLLAFGYATSNAILPDHKGIIVPTDRISVLTYWWGFEVCMPEPTIKHLDTVASPGTTLLNLLTALSILSPGVREVLPFIRYVAQFVQTEWRMIKAVDKGKGVVCCATWIMPAAMVPRSWDFPDPPATIVVGPGANLAPTASRPGTIATSKPSMDVPRASSAYTGETGEEEGRHVISNEPPVLPELVVSSPASNEGKPSIDLEVHKPSADVPRDADSLAL</sequence>
<proteinExistence type="predicted"/>
<organism evidence="2 3">
    <name type="scientific">Rhizopogon vesiculosus</name>
    <dbReference type="NCBI Taxonomy" id="180088"/>
    <lineage>
        <taxon>Eukaryota</taxon>
        <taxon>Fungi</taxon>
        <taxon>Dikarya</taxon>
        <taxon>Basidiomycota</taxon>
        <taxon>Agaricomycotina</taxon>
        <taxon>Agaricomycetes</taxon>
        <taxon>Agaricomycetidae</taxon>
        <taxon>Boletales</taxon>
        <taxon>Suillineae</taxon>
        <taxon>Rhizopogonaceae</taxon>
        <taxon>Rhizopogon</taxon>
    </lineage>
</organism>
<feature type="compositionally biased region" description="Basic and acidic residues" evidence="1">
    <location>
        <begin position="229"/>
        <end position="251"/>
    </location>
</feature>
<gene>
    <name evidence="2" type="ORF">AZE42_00679</name>
</gene>
<dbReference type="OrthoDB" id="2434934at2759"/>
<feature type="region of interest" description="Disordered" evidence="1">
    <location>
        <begin position="172"/>
        <end position="251"/>
    </location>
</feature>
<dbReference type="AlphaFoldDB" id="A0A1J8Q690"/>
<name>A0A1J8Q690_9AGAM</name>
<protein>
    <submittedName>
        <fullName evidence="2">Uncharacterized protein</fullName>
    </submittedName>
</protein>
<reference evidence="2 3" key="1">
    <citation type="submission" date="2016-03" db="EMBL/GenBank/DDBJ databases">
        <title>Comparative genomics of the ectomycorrhizal sister species Rhizopogon vinicolor and Rhizopogon vesiculosus (Basidiomycota: Boletales) reveals a divergence of the mating type B locus.</title>
        <authorList>
            <person name="Mujic A.B."/>
            <person name="Kuo A."/>
            <person name="Tritt A."/>
            <person name="Lipzen A."/>
            <person name="Chen C."/>
            <person name="Johnson J."/>
            <person name="Sharma A."/>
            <person name="Barry K."/>
            <person name="Grigoriev I.V."/>
            <person name="Spatafora J.W."/>
        </authorList>
    </citation>
    <scope>NUCLEOTIDE SEQUENCE [LARGE SCALE GENOMIC DNA]</scope>
    <source>
        <strain evidence="2 3">AM-OR11-056</strain>
    </source>
</reference>
<keyword evidence="3" id="KW-1185">Reference proteome</keyword>
<comment type="caution">
    <text evidence="2">The sequence shown here is derived from an EMBL/GenBank/DDBJ whole genome shotgun (WGS) entry which is preliminary data.</text>
</comment>